<dbReference type="InterPro" id="IPR029044">
    <property type="entry name" value="Nucleotide-diphossugar_trans"/>
</dbReference>
<evidence type="ECO:0000259" key="1">
    <source>
        <dbReference type="Pfam" id="PF00535"/>
    </source>
</evidence>
<organism evidence="2 3">
    <name type="scientific">Neokomagataea anthophila</name>
    <dbReference type="NCBI Taxonomy" id="2826925"/>
    <lineage>
        <taxon>Bacteria</taxon>
        <taxon>Pseudomonadati</taxon>
        <taxon>Pseudomonadota</taxon>
        <taxon>Alphaproteobacteria</taxon>
        <taxon>Acetobacterales</taxon>
        <taxon>Acetobacteraceae</taxon>
        <taxon>Neokomagataea</taxon>
    </lineage>
</organism>
<dbReference type="PANTHER" id="PTHR43685:SF2">
    <property type="entry name" value="GLYCOSYLTRANSFERASE 2-LIKE DOMAIN-CONTAINING PROTEIN"/>
    <property type="match status" value="1"/>
</dbReference>
<keyword evidence="2" id="KW-0808">Transferase</keyword>
<dbReference type="PANTHER" id="PTHR43685">
    <property type="entry name" value="GLYCOSYLTRANSFERASE"/>
    <property type="match status" value="1"/>
</dbReference>
<dbReference type="Pfam" id="PF00535">
    <property type="entry name" value="Glycos_transf_2"/>
    <property type="match status" value="1"/>
</dbReference>
<dbReference type="Gene3D" id="3.90.550.10">
    <property type="entry name" value="Spore Coat Polysaccharide Biosynthesis Protein SpsA, Chain A"/>
    <property type="match status" value="1"/>
</dbReference>
<evidence type="ECO:0000313" key="2">
    <source>
        <dbReference type="EMBL" id="MBR0559865.1"/>
    </source>
</evidence>
<gene>
    <name evidence="2" type="ORF">KB213_07345</name>
</gene>
<feature type="domain" description="Glycosyltransferase 2-like" evidence="1">
    <location>
        <begin position="27"/>
        <end position="137"/>
    </location>
</feature>
<accession>A0ABS5E7H6</accession>
<dbReference type="EMBL" id="JAGRQH010000004">
    <property type="protein sequence ID" value="MBR0559865.1"/>
    <property type="molecule type" value="Genomic_DNA"/>
</dbReference>
<dbReference type="Proteomes" id="UP000677812">
    <property type="component" value="Unassembled WGS sequence"/>
</dbReference>
<dbReference type="GO" id="GO:0016757">
    <property type="term" value="F:glycosyltransferase activity"/>
    <property type="evidence" value="ECO:0007669"/>
    <property type="project" value="UniProtKB-KW"/>
</dbReference>
<comment type="caution">
    <text evidence="2">The sequence shown here is derived from an EMBL/GenBank/DDBJ whole genome shotgun (WGS) entry which is preliminary data.</text>
</comment>
<keyword evidence="2" id="KW-0328">Glycosyltransferase</keyword>
<dbReference type="SUPFAM" id="SSF53448">
    <property type="entry name" value="Nucleotide-diphospho-sugar transferases"/>
    <property type="match status" value="1"/>
</dbReference>
<dbReference type="InterPro" id="IPR001173">
    <property type="entry name" value="Glyco_trans_2-like"/>
</dbReference>
<dbReference type="RefSeq" id="WP_211681758.1">
    <property type="nucleotide sequence ID" value="NZ_JAGRQH010000004.1"/>
</dbReference>
<dbReference type="EC" id="2.4.-.-" evidence="2"/>
<keyword evidence="3" id="KW-1185">Reference proteome</keyword>
<reference evidence="2 3" key="1">
    <citation type="submission" date="2021-04" db="EMBL/GenBank/DDBJ databases">
        <title>The complete genome sequence of Neokomagataea sp. TBRC 2177.</title>
        <authorList>
            <person name="Charoenyingcharoen P."/>
            <person name="Yukphan P."/>
        </authorList>
    </citation>
    <scope>NUCLEOTIDE SEQUENCE [LARGE SCALE GENOMIC DNA]</scope>
    <source>
        <strain evidence="2 3">TBRC 2177</strain>
    </source>
</reference>
<dbReference type="InterPro" id="IPR050834">
    <property type="entry name" value="Glycosyltransf_2"/>
</dbReference>
<name>A0ABS5E7H6_9PROT</name>
<evidence type="ECO:0000313" key="3">
    <source>
        <dbReference type="Proteomes" id="UP000677812"/>
    </source>
</evidence>
<proteinExistence type="predicted"/>
<protein>
    <submittedName>
        <fullName evidence="2">Glycosyltransferase</fullName>
        <ecNumber evidence="2">2.4.-.-</ecNumber>
    </submittedName>
</protein>
<sequence>MPPSPSRPETVWTPEATDRHARPTVAILLSIYNGEAYLAEQLASFLIQSHTEWHLYWRDDGSTDNSRAIMEAFTRTDGAGRCTEIISPCQRLGTTASFMALLCTAPDAPYYAFADQDDVWLPQKLSWAVKTLARTPHNEAHLYCARQFLTDENLNILGQSAHIIRPPSLHNAVTQNIASGMSIVFNNTLRKTLAQLDKTPPNAFHDWWALLVTCATGGHVTADTRCTLLYRQHRNNSIGARTSLRKRAFAAIKRGPSAFLETFETNIATLQLYPEHLTHDSRKLIQELSQACSFSKRLSLLRRYPALRRQAFLENLIFRLWYLCGNRHH</sequence>